<dbReference type="Proteomes" id="UP001205105">
    <property type="component" value="Unassembled WGS sequence"/>
</dbReference>
<reference evidence="3" key="1">
    <citation type="submission" date="2020-11" db="EMBL/GenBank/DDBJ databases">
        <title>Chlorella ohadii genome sequencing and assembly.</title>
        <authorList>
            <person name="Murik O."/>
            <person name="Treves H."/>
            <person name="Kedem I."/>
            <person name="Shotland Y."/>
            <person name="Kaplan A."/>
        </authorList>
    </citation>
    <scope>NUCLEOTIDE SEQUENCE</scope>
    <source>
        <strain evidence="3">1</strain>
    </source>
</reference>
<evidence type="ECO:0000313" key="3">
    <source>
        <dbReference type="EMBL" id="KAI7836889.1"/>
    </source>
</evidence>
<dbReference type="AlphaFoldDB" id="A0AAD5DIG4"/>
<dbReference type="InterPro" id="IPR002347">
    <property type="entry name" value="SDR_fam"/>
</dbReference>
<dbReference type="Gene3D" id="1.10.8.710">
    <property type="match status" value="1"/>
</dbReference>
<dbReference type="GO" id="GO:0005524">
    <property type="term" value="F:ATP binding"/>
    <property type="evidence" value="ECO:0007669"/>
    <property type="project" value="InterPro"/>
</dbReference>
<comment type="caution">
    <text evidence="3">The sequence shown here is derived from an EMBL/GenBank/DDBJ whole genome shotgun (WGS) entry which is preliminary data.</text>
</comment>
<name>A0AAD5DIG4_9CHLO</name>
<dbReference type="EMBL" id="JADXDR010000170">
    <property type="protein sequence ID" value="KAI7836889.1"/>
    <property type="molecule type" value="Genomic_DNA"/>
</dbReference>
<evidence type="ECO:0000313" key="4">
    <source>
        <dbReference type="Proteomes" id="UP001205105"/>
    </source>
</evidence>
<evidence type="ECO:0000259" key="2">
    <source>
        <dbReference type="Pfam" id="PF12774"/>
    </source>
</evidence>
<dbReference type="InterPro" id="IPR035699">
    <property type="entry name" value="AAA_6"/>
</dbReference>
<dbReference type="PANTHER" id="PTHR43157:SF31">
    <property type="entry name" value="PHOSPHATIDYLINOSITOL-GLYCAN BIOSYNTHESIS CLASS F PROTEIN"/>
    <property type="match status" value="1"/>
</dbReference>
<accession>A0AAD5DIG4</accession>
<dbReference type="Pfam" id="PF00106">
    <property type="entry name" value="adh_short"/>
    <property type="match status" value="1"/>
</dbReference>
<dbReference type="Gene3D" id="3.40.50.720">
    <property type="entry name" value="NAD(P)-binding Rossmann-like Domain"/>
    <property type="match status" value="1"/>
</dbReference>
<keyword evidence="4" id="KW-1185">Reference proteome</keyword>
<dbReference type="GO" id="GO:0016491">
    <property type="term" value="F:oxidoreductase activity"/>
    <property type="evidence" value="ECO:0007669"/>
    <property type="project" value="UniProtKB-KW"/>
</dbReference>
<protein>
    <recommendedName>
        <fullName evidence="2">Dynein heavy chain hydrolytic ATP-binding dynein motor region domain-containing protein</fullName>
    </recommendedName>
</protein>
<dbReference type="InterPro" id="IPR036291">
    <property type="entry name" value="NAD(P)-bd_dom_sf"/>
</dbReference>
<evidence type="ECO:0000256" key="1">
    <source>
        <dbReference type="ARBA" id="ARBA00023002"/>
    </source>
</evidence>
<dbReference type="PANTHER" id="PTHR43157">
    <property type="entry name" value="PHOSPHATIDYLINOSITOL-GLYCAN BIOSYNTHESIS CLASS F PROTEIN-RELATED"/>
    <property type="match status" value="1"/>
</dbReference>
<gene>
    <name evidence="3" type="ORF">COHA_009221</name>
</gene>
<sequence>MQVLCAKNAHVYLLGDDLDKGRRALREVQEAVPKAVVDFFECDLGSLRSVRTFAEAYKALGAPLHVLALNAGSFLWPYRKTPDGFERTIATNYLGHFLLAHLLLPELQAAPPSRIVWQGSAFEQLGVLNWADLGGEFARDSDLWQYANSKLMSLMAACEMACRLKGTGVDVFACHPGLVTTPLYNRTSPEKPGSWLFSAGARLFGQSASRGAASLIYAAAASELDGKGGGYFGPPYFGPLCGNILNCSPLIPINFAAHSADRCHRLYEETAHLLEQKTGQRPLPNKLPTAYRQALFRPITVVVPDRQLMMENMLMAEGFVTAKNLSKKFAALYYLLEDLLSPAKHYGEFRIDWALVMRIDT</sequence>
<dbReference type="Pfam" id="PF12774">
    <property type="entry name" value="AAA_6"/>
    <property type="match status" value="1"/>
</dbReference>
<proteinExistence type="predicted"/>
<organism evidence="3 4">
    <name type="scientific">Chlorella ohadii</name>
    <dbReference type="NCBI Taxonomy" id="2649997"/>
    <lineage>
        <taxon>Eukaryota</taxon>
        <taxon>Viridiplantae</taxon>
        <taxon>Chlorophyta</taxon>
        <taxon>core chlorophytes</taxon>
        <taxon>Trebouxiophyceae</taxon>
        <taxon>Chlorellales</taxon>
        <taxon>Chlorellaceae</taxon>
        <taxon>Chlorella clade</taxon>
        <taxon>Chlorella</taxon>
    </lineage>
</organism>
<dbReference type="InterPro" id="IPR043157">
    <property type="entry name" value="Dynein_AAA1S"/>
</dbReference>
<keyword evidence="1" id="KW-0560">Oxidoreductase</keyword>
<dbReference type="SUPFAM" id="SSF51735">
    <property type="entry name" value="NAD(P)-binding Rossmann-fold domains"/>
    <property type="match status" value="1"/>
</dbReference>
<feature type="domain" description="Dynein heavy chain hydrolytic ATP-binding dynein motor region" evidence="2">
    <location>
        <begin position="281"/>
        <end position="346"/>
    </location>
</feature>